<proteinExistence type="predicted"/>
<dbReference type="EMBL" id="JAHRWL010000001">
    <property type="protein sequence ID" value="MBV2358904.1"/>
    <property type="molecule type" value="Genomic_DNA"/>
</dbReference>
<gene>
    <name evidence="2" type="ORF">KUH32_03885</name>
</gene>
<protein>
    <recommendedName>
        <fullName evidence="4">Nuclease</fullName>
    </recommendedName>
</protein>
<keyword evidence="1" id="KW-0732">Signal</keyword>
<evidence type="ECO:0008006" key="4">
    <source>
        <dbReference type="Google" id="ProtNLM"/>
    </source>
</evidence>
<evidence type="ECO:0000313" key="3">
    <source>
        <dbReference type="Proteomes" id="UP001166293"/>
    </source>
</evidence>
<evidence type="ECO:0000313" key="2">
    <source>
        <dbReference type="EMBL" id="MBV2358904.1"/>
    </source>
</evidence>
<accession>A0ABS6N4G1</accession>
<feature type="chain" id="PRO_5045757630" description="Nuclease" evidence="1">
    <location>
        <begin position="22"/>
        <end position="119"/>
    </location>
</feature>
<sequence>MRRVLVICLLLLSGLPGRPVAAQETTAPGTDRFGHGDAWAVSGHVFDIKGRRFTLAGVVCPDPGTETGREAKALMNQFLRTRIRCRARPGPEDGWEARCEANSRDVAEALISSGLCRTP</sequence>
<name>A0ABS6N4G1_9RHOB</name>
<dbReference type="RefSeq" id="WP_217776750.1">
    <property type="nucleotide sequence ID" value="NZ_JAHRWL010000001.1"/>
</dbReference>
<reference evidence="2" key="1">
    <citation type="submission" date="2021-06" db="EMBL/GenBank/DDBJ databases">
        <title>Thalassococcus sp. CAU 1522 isolated from sea sand, Republic of Korea.</title>
        <authorList>
            <person name="Kim W."/>
        </authorList>
    </citation>
    <scope>NUCLEOTIDE SEQUENCE</scope>
    <source>
        <strain evidence="2">CAU 1522</strain>
    </source>
</reference>
<organism evidence="2 3">
    <name type="scientific">Thalassococcus arenae</name>
    <dbReference type="NCBI Taxonomy" id="2851652"/>
    <lineage>
        <taxon>Bacteria</taxon>
        <taxon>Pseudomonadati</taxon>
        <taxon>Pseudomonadota</taxon>
        <taxon>Alphaproteobacteria</taxon>
        <taxon>Rhodobacterales</taxon>
        <taxon>Roseobacteraceae</taxon>
        <taxon>Thalassococcus</taxon>
    </lineage>
</organism>
<keyword evidence="3" id="KW-1185">Reference proteome</keyword>
<feature type="signal peptide" evidence="1">
    <location>
        <begin position="1"/>
        <end position="21"/>
    </location>
</feature>
<comment type="caution">
    <text evidence="2">The sequence shown here is derived from an EMBL/GenBank/DDBJ whole genome shotgun (WGS) entry which is preliminary data.</text>
</comment>
<dbReference type="Proteomes" id="UP001166293">
    <property type="component" value="Unassembled WGS sequence"/>
</dbReference>
<evidence type="ECO:0000256" key="1">
    <source>
        <dbReference type="SAM" id="SignalP"/>
    </source>
</evidence>